<feature type="domain" description="Glycosyltransferase 2-like" evidence="1">
    <location>
        <begin position="17"/>
        <end position="146"/>
    </location>
</feature>
<dbReference type="InterPro" id="IPR029044">
    <property type="entry name" value="Nucleotide-diphossugar_trans"/>
</dbReference>
<sequence length="265" mass="29470">MSPMTTAVSASPPKIGIVIPVYNHERAIPTVLEAVLQHGLHCVLVDDGSNSTCAAVLDQLAAQTPQQVTLLRHSVNRGKGDAVMTGLRHLAEQGFSHGLQIDSDGQHDTADIPRFVATCAAHPLAVISGCPIYDDSVPKGRLYARYLTHVWVWINTLSFDIRDSMCGFRIYPLAAVMTLIAKQKIGSRMDFDTEILVRLHWRGVQVINFPTRVRYPADGVSHFKVWLDNVLISRMHTVLFFGMLFRSPLLLARKLFATTRRMASQ</sequence>
<dbReference type="Gene3D" id="3.90.550.10">
    <property type="entry name" value="Spore Coat Polysaccharide Biosynthesis Protein SpsA, Chain A"/>
    <property type="match status" value="1"/>
</dbReference>
<keyword evidence="3" id="KW-1185">Reference proteome</keyword>
<accession>A0ABW8ZBG5</accession>
<proteinExistence type="predicted"/>
<dbReference type="InterPro" id="IPR001173">
    <property type="entry name" value="Glyco_trans_2-like"/>
</dbReference>
<comment type="caution">
    <text evidence="2">The sequence shown here is derived from an EMBL/GenBank/DDBJ whole genome shotgun (WGS) entry which is preliminary data.</text>
</comment>
<evidence type="ECO:0000313" key="2">
    <source>
        <dbReference type="EMBL" id="MFL9880497.1"/>
    </source>
</evidence>
<dbReference type="SUPFAM" id="SSF53448">
    <property type="entry name" value="Nucleotide-diphospho-sugar transferases"/>
    <property type="match status" value="1"/>
</dbReference>
<organism evidence="2 3">
    <name type="scientific">Herbaspirillum rhizosphaerae</name>
    <dbReference type="NCBI Taxonomy" id="346179"/>
    <lineage>
        <taxon>Bacteria</taxon>
        <taxon>Pseudomonadati</taxon>
        <taxon>Pseudomonadota</taxon>
        <taxon>Betaproteobacteria</taxon>
        <taxon>Burkholderiales</taxon>
        <taxon>Oxalobacteraceae</taxon>
        <taxon>Herbaspirillum</taxon>
    </lineage>
</organism>
<evidence type="ECO:0000313" key="3">
    <source>
        <dbReference type="Proteomes" id="UP001629214"/>
    </source>
</evidence>
<evidence type="ECO:0000259" key="1">
    <source>
        <dbReference type="Pfam" id="PF00535"/>
    </source>
</evidence>
<dbReference type="PANTHER" id="PTHR10859:SF91">
    <property type="entry name" value="DOLICHYL-PHOSPHATE BETA-GLUCOSYLTRANSFERASE"/>
    <property type="match status" value="1"/>
</dbReference>
<dbReference type="Pfam" id="PF00535">
    <property type="entry name" value="Glycos_transf_2"/>
    <property type="match status" value="1"/>
</dbReference>
<name>A0ABW8ZBG5_9BURK</name>
<protein>
    <submittedName>
        <fullName evidence="2">Glycosyltransferase family 2 protein</fullName>
    </submittedName>
</protein>
<dbReference type="CDD" id="cd04179">
    <property type="entry name" value="DPM_DPG-synthase_like"/>
    <property type="match status" value="1"/>
</dbReference>
<dbReference type="EMBL" id="JAQQFR010000013">
    <property type="protein sequence ID" value="MFL9880497.1"/>
    <property type="molecule type" value="Genomic_DNA"/>
</dbReference>
<dbReference type="PANTHER" id="PTHR10859">
    <property type="entry name" value="GLYCOSYL TRANSFERASE"/>
    <property type="match status" value="1"/>
</dbReference>
<dbReference type="RefSeq" id="WP_408169530.1">
    <property type="nucleotide sequence ID" value="NZ_JAQQFR010000013.1"/>
</dbReference>
<reference evidence="2 3" key="1">
    <citation type="journal article" date="2024" name="Chem. Sci.">
        <title>Discovery of megapolipeptins by genome mining of a Burkholderiales bacteria collection.</title>
        <authorList>
            <person name="Paulo B.S."/>
            <person name="Recchia M.J.J."/>
            <person name="Lee S."/>
            <person name="Fergusson C.H."/>
            <person name="Romanowski S.B."/>
            <person name="Hernandez A."/>
            <person name="Krull N."/>
            <person name="Liu D.Y."/>
            <person name="Cavanagh H."/>
            <person name="Bos A."/>
            <person name="Gray C.A."/>
            <person name="Murphy B.T."/>
            <person name="Linington R.G."/>
            <person name="Eustaquio A.S."/>
        </authorList>
    </citation>
    <scope>NUCLEOTIDE SEQUENCE [LARGE SCALE GENOMIC DNA]</scope>
    <source>
        <strain evidence="2 3">RL21-008-BIB-B</strain>
    </source>
</reference>
<gene>
    <name evidence="2" type="ORF">PQR63_19015</name>
</gene>
<dbReference type="Proteomes" id="UP001629214">
    <property type="component" value="Unassembled WGS sequence"/>
</dbReference>